<evidence type="ECO:0008006" key="4">
    <source>
        <dbReference type="Google" id="ProtNLM"/>
    </source>
</evidence>
<evidence type="ECO:0000313" key="3">
    <source>
        <dbReference type="EMBL" id="GAF72266.1"/>
    </source>
</evidence>
<evidence type="ECO:0000256" key="2">
    <source>
        <dbReference type="ARBA" id="ARBA00023002"/>
    </source>
</evidence>
<protein>
    <recommendedName>
        <fullName evidence="4">Alcohol dehydrogenase-like C-terminal domain-containing protein</fullName>
    </recommendedName>
</protein>
<proteinExistence type="predicted"/>
<dbReference type="PANTHER" id="PTHR48106:SF18">
    <property type="entry name" value="QUINONE OXIDOREDUCTASE PIG3"/>
    <property type="match status" value="1"/>
</dbReference>
<dbReference type="AlphaFoldDB" id="X0SAQ4"/>
<reference evidence="3" key="1">
    <citation type="journal article" date="2014" name="Front. Microbiol.">
        <title>High frequency of phylogenetically diverse reductive dehalogenase-homologous genes in deep subseafloor sedimentary metagenomes.</title>
        <authorList>
            <person name="Kawai M."/>
            <person name="Futagami T."/>
            <person name="Toyoda A."/>
            <person name="Takaki Y."/>
            <person name="Nishi S."/>
            <person name="Hori S."/>
            <person name="Arai W."/>
            <person name="Tsubouchi T."/>
            <person name="Morono Y."/>
            <person name="Uchiyama I."/>
            <person name="Ito T."/>
            <person name="Fujiyama A."/>
            <person name="Inagaki F."/>
            <person name="Takami H."/>
        </authorList>
    </citation>
    <scope>NUCLEOTIDE SEQUENCE</scope>
    <source>
        <strain evidence="3">Expedition CK06-06</strain>
    </source>
</reference>
<dbReference type="PANTHER" id="PTHR48106">
    <property type="entry name" value="QUINONE OXIDOREDUCTASE PIG3-RELATED"/>
    <property type="match status" value="1"/>
</dbReference>
<accession>X0SAQ4</accession>
<evidence type="ECO:0000256" key="1">
    <source>
        <dbReference type="ARBA" id="ARBA00022857"/>
    </source>
</evidence>
<name>X0SAQ4_9ZZZZ</name>
<dbReference type="Gene3D" id="3.40.50.720">
    <property type="entry name" value="NAD(P)-binding Rossmann-like Domain"/>
    <property type="match status" value="1"/>
</dbReference>
<feature type="non-terminal residue" evidence="3">
    <location>
        <position position="1"/>
    </location>
</feature>
<dbReference type="GO" id="GO:0070402">
    <property type="term" value="F:NADPH binding"/>
    <property type="evidence" value="ECO:0007669"/>
    <property type="project" value="TreeGrafter"/>
</dbReference>
<dbReference type="Pfam" id="PF13602">
    <property type="entry name" value="ADH_zinc_N_2"/>
    <property type="match status" value="1"/>
</dbReference>
<sequence length="122" mass="13343">QNSPFGARQLWRSYRVLRKGGRLVWFGVAATKKEGLRVIPLTVLMRTLLALIPDGKQAPLTPDLGKDNAWYRETLTELLDSLAAGKIKPVVAERIPLAEAARAHELLERGGYAGKVVLVASA</sequence>
<gene>
    <name evidence="3" type="ORF">S01H1_00364</name>
</gene>
<keyword evidence="2" id="KW-0560">Oxidoreductase</keyword>
<dbReference type="Gene3D" id="3.90.180.10">
    <property type="entry name" value="Medium-chain alcohol dehydrogenases, catalytic domain"/>
    <property type="match status" value="1"/>
</dbReference>
<organism evidence="3">
    <name type="scientific">marine sediment metagenome</name>
    <dbReference type="NCBI Taxonomy" id="412755"/>
    <lineage>
        <taxon>unclassified sequences</taxon>
        <taxon>metagenomes</taxon>
        <taxon>ecological metagenomes</taxon>
    </lineage>
</organism>
<keyword evidence="1" id="KW-0521">NADP</keyword>
<dbReference type="GO" id="GO:0016651">
    <property type="term" value="F:oxidoreductase activity, acting on NAD(P)H"/>
    <property type="evidence" value="ECO:0007669"/>
    <property type="project" value="TreeGrafter"/>
</dbReference>
<dbReference type="EMBL" id="BARS01000125">
    <property type="protein sequence ID" value="GAF72266.1"/>
    <property type="molecule type" value="Genomic_DNA"/>
</dbReference>
<comment type="caution">
    <text evidence="3">The sequence shown here is derived from an EMBL/GenBank/DDBJ whole genome shotgun (WGS) entry which is preliminary data.</text>
</comment>